<keyword evidence="3" id="KW-0012">Acyltransferase</keyword>
<feature type="transmembrane region" description="Helical" evidence="1">
    <location>
        <begin position="91"/>
        <end position="112"/>
    </location>
</feature>
<name>A0A4Y3VGZ3_9ACTN</name>
<feature type="domain" description="Acyltransferase 3" evidence="2">
    <location>
        <begin position="44"/>
        <end position="362"/>
    </location>
</feature>
<keyword evidence="1" id="KW-0812">Transmembrane</keyword>
<dbReference type="PANTHER" id="PTHR23028">
    <property type="entry name" value="ACETYLTRANSFERASE"/>
    <property type="match status" value="1"/>
</dbReference>
<evidence type="ECO:0000256" key="1">
    <source>
        <dbReference type="SAM" id="Phobius"/>
    </source>
</evidence>
<feature type="transmembrane region" description="Helical" evidence="1">
    <location>
        <begin position="253"/>
        <end position="270"/>
    </location>
</feature>
<sequence length="391" mass="44268">MQGVRSRLSIPMPVAAAEQPPQPLGAPKAATSARAARRPRLYVVDGIRLLAALMVVLHHFAGTRRANEPGNIIWDRPVSELMPTVFRVASFGWIGVEIFFVISGFVICMSCWGRTPKDFFVSRVIRLYPAYWFAVFFTTAVLVLLPGVQERLRLREILFNLTMLQAGSDIPNVDPVYWTLWSELRFYLLFLVVVAMGLTYRRVVVFCCIWGAAAMLAPVSKFPLLTLVADPSAAWYFIAGLALYLMHRFGQDLLLWGILAMSWLMGQLELGERVEYEQVSSWRGAVVIFTAFMLLMVAIALGYTDRIRWKWLVTAGCLTYPLYLMHYLAGIVFIHHLRGTMDPRLLVAVLVAGFLVLSWLVHRLVERPVARALKKGLESSFVRLRGFQRVA</sequence>
<dbReference type="RefSeq" id="WP_141309608.1">
    <property type="nucleotide sequence ID" value="NZ_BJND01000017.1"/>
</dbReference>
<dbReference type="GO" id="GO:0016020">
    <property type="term" value="C:membrane"/>
    <property type="evidence" value="ECO:0007669"/>
    <property type="project" value="TreeGrafter"/>
</dbReference>
<dbReference type="GO" id="GO:0009103">
    <property type="term" value="P:lipopolysaccharide biosynthetic process"/>
    <property type="evidence" value="ECO:0007669"/>
    <property type="project" value="TreeGrafter"/>
</dbReference>
<gene>
    <name evidence="3" type="ORF">SSP24_25360</name>
</gene>
<dbReference type="EMBL" id="BJND01000017">
    <property type="protein sequence ID" value="GEC04881.1"/>
    <property type="molecule type" value="Genomic_DNA"/>
</dbReference>
<dbReference type="InterPro" id="IPR002656">
    <property type="entry name" value="Acyl_transf_3_dom"/>
</dbReference>
<dbReference type="PANTHER" id="PTHR23028:SF53">
    <property type="entry name" value="ACYL_TRANSF_3 DOMAIN-CONTAINING PROTEIN"/>
    <property type="match status" value="1"/>
</dbReference>
<dbReference type="Pfam" id="PF01757">
    <property type="entry name" value="Acyl_transf_3"/>
    <property type="match status" value="1"/>
</dbReference>
<comment type="caution">
    <text evidence="3">The sequence shown here is derived from an EMBL/GenBank/DDBJ whole genome shotgun (WGS) entry which is preliminary data.</text>
</comment>
<feature type="transmembrane region" description="Helical" evidence="1">
    <location>
        <begin position="203"/>
        <end position="219"/>
    </location>
</feature>
<feature type="transmembrane region" description="Helical" evidence="1">
    <location>
        <begin position="282"/>
        <end position="304"/>
    </location>
</feature>
<dbReference type="InterPro" id="IPR050879">
    <property type="entry name" value="Acyltransferase_3"/>
</dbReference>
<keyword evidence="3" id="KW-0808">Transferase</keyword>
<evidence type="ECO:0000313" key="3">
    <source>
        <dbReference type="EMBL" id="GEC04881.1"/>
    </source>
</evidence>
<accession>A0A4Y3VGZ3</accession>
<proteinExistence type="predicted"/>
<feature type="transmembrane region" description="Helical" evidence="1">
    <location>
        <begin position="41"/>
        <end position="61"/>
    </location>
</feature>
<reference evidence="3 4" key="1">
    <citation type="submission" date="2019-06" db="EMBL/GenBank/DDBJ databases">
        <title>Whole genome shotgun sequence of Streptomyces spinoverrucosus NBRC 14228.</title>
        <authorList>
            <person name="Hosoyama A."/>
            <person name="Uohara A."/>
            <person name="Ohji S."/>
            <person name="Ichikawa N."/>
        </authorList>
    </citation>
    <scope>NUCLEOTIDE SEQUENCE [LARGE SCALE GENOMIC DNA]</scope>
    <source>
        <strain evidence="3 4">NBRC 14228</strain>
    </source>
</reference>
<protein>
    <submittedName>
        <fullName evidence="3">Acyltransferase</fullName>
    </submittedName>
</protein>
<feature type="transmembrane region" description="Helical" evidence="1">
    <location>
        <begin position="225"/>
        <end position="246"/>
    </location>
</feature>
<evidence type="ECO:0000313" key="4">
    <source>
        <dbReference type="Proteomes" id="UP000317881"/>
    </source>
</evidence>
<dbReference type="OrthoDB" id="9807745at2"/>
<evidence type="ECO:0000259" key="2">
    <source>
        <dbReference type="Pfam" id="PF01757"/>
    </source>
</evidence>
<keyword evidence="1" id="KW-1133">Transmembrane helix</keyword>
<feature type="transmembrane region" description="Helical" evidence="1">
    <location>
        <begin position="176"/>
        <end position="196"/>
    </location>
</feature>
<feature type="transmembrane region" description="Helical" evidence="1">
    <location>
        <begin position="311"/>
        <end position="333"/>
    </location>
</feature>
<dbReference type="GO" id="GO:0016747">
    <property type="term" value="F:acyltransferase activity, transferring groups other than amino-acyl groups"/>
    <property type="evidence" value="ECO:0007669"/>
    <property type="project" value="InterPro"/>
</dbReference>
<organism evidence="3 4">
    <name type="scientific">Streptomyces spinoverrucosus</name>
    <dbReference type="NCBI Taxonomy" id="284043"/>
    <lineage>
        <taxon>Bacteria</taxon>
        <taxon>Bacillati</taxon>
        <taxon>Actinomycetota</taxon>
        <taxon>Actinomycetes</taxon>
        <taxon>Kitasatosporales</taxon>
        <taxon>Streptomycetaceae</taxon>
        <taxon>Streptomyces</taxon>
    </lineage>
</organism>
<dbReference type="Proteomes" id="UP000317881">
    <property type="component" value="Unassembled WGS sequence"/>
</dbReference>
<keyword evidence="1" id="KW-0472">Membrane</keyword>
<feature type="transmembrane region" description="Helical" evidence="1">
    <location>
        <begin position="345"/>
        <end position="365"/>
    </location>
</feature>
<keyword evidence="4" id="KW-1185">Reference proteome</keyword>
<feature type="transmembrane region" description="Helical" evidence="1">
    <location>
        <begin position="124"/>
        <end position="145"/>
    </location>
</feature>
<dbReference type="AlphaFoldDB" id="A0A4Y3VGZ3"/>